<feature type="compositionally biased region" description="Polar residues" evidence="1">
    <location>
        <begin position="18"/>
        <end position="28"/>
    </location>
</feature>
<evidence type="ECO:0000313" key="3">
    <source>
        <dbReference type="Proteomes" id="UP000800040"/>
    </source>
</evidence>
<name>A0A6A5KZW8_9PLEO</name>
<evidence type="ECO:0008006" key="4">
    <source>
        <dbReference type="Google" id="ProtNLM"/>
    </source>
</evidence>
<protein>
    <recommendedName>
        <fullName evidence="4">F-box domain-containing protein</fullName>
    </recommendedName>
</protein>
<feature type="region of interest" description="Disordered" evidence="1">
    <location>
        <begin position="1"/>
        <end position="79"/>
    </location>
</feature>
<dbReference type="AlphaFoldDB" id="A0A6A5KZW8"/>
<evidence type="ECO:0000313" key="2">
    <source>
        <dbReference type="EMBL" id="KAF1839473.1"/>
    </source>
</evidence>
<evidence type="ECO:0000256" key="1">
    <source>
        <dbReference type="SAM" id="MobiDB-lite"/>
    </source>
</evidence>
<organism evidence="2 3">
    <name type="scientific">Decorospora gaudefroyi</name>
    <dbReference type="NCBI Taxonomy" id="184978"/>
    <lineage>
        <taxon>Eukaryota</taxon>
        <taxon>Fungi</taxon>
        <taxon>Dikarya</taxon>
        <taxon>Ascomycota</taxon>
        <taxon>Pezizomycotina</taxon>
        <taxon>Dothideomycetes</taxon>
        <taxon>Pleosporomycetidae</taxon>
        <taxon>Pleosporales</taxon>
        <taxon>Pleosporineae</taxon>
        <taxon>Pleosporaceae</taxon>
        <taxon>Decorospora</taxon>
    </lineage>
</organism>
<gene>
    <name evidence="2" type="ORF">BDW02DRAFT_154066</name>
</gene>
<accession>A0A6A5KZW8</accession>
<keyword evidence="3" id="KW-1185">Reference proteome</keyword>
<dbReference type="Proteomes" id="UP000800040">
    <property type="component" value="Unassembled WGS sequence"/>
</dbReference>
<sequence length="266" mass="29637">MVTPSYARATASSTSRANSKPPTTNDPVSSKLHRSNRKSSDSFTPCVPISASREHLPVVADGTAQQTKPYTPKKLKRPSLLTPSKRQELQYKRDLCPIKPMDLSKPCPLATLPPELRTLIYTFLRPCRGSSFVLANMHKKCAHSSLLKVCRAIRIEAGYILYTQVPFEYTVRNLDYGHHDPDGWFDKGTPQPTVPQQEAGNSYPPSCVSCSYGATSQTPDPWLVLGPMENHVPIRKFVQHQEKTAQDPLLDLLPASRLVPVVFTTR</sequence>
<proteinExistence type="predicted"/>
<feature type="compositionally biased region" description="Low complexity" evidence="1">
    <location>
        <begin position="1"/>
        <end position="17"/>
    </location>
</feature>
<dbReference type="EMBL" id="ML975245">
    <property type="protein sequence ID" value="KAF1839473.1"/>
    <property type="molecule type" value="Genomic_DNA"/>
</dbReference>
<dbReference type="OrthoDB" id="3942472at2759"/>
<reference evidence="2" key="1">
    <citation type="submission" date="2020-01" db="EMBL/GenBank/DDBJ databases">
        <authorList>
            <consortium name="DOE Joint Genome Institute"/>
            <person name="Haridas S."/>
            <person name="Albert R."/>
            <person name="Binder M."/>
            <person name="Bloem J."/>
            <person name="Labutti K."/>
            <person name="Salamov A."/>
            <person name="Andreopoulos B."/>
            <person name="Baker S.E."/>
            <person name="Barry K."/>
            <person name="Bills G."/>
            <person name="Bluhm B.H."/>
            <person name="Cannon C."/>
            <person name="Castanera R."/>
            <person name="Culley D.E."/>
            <person name="Daum C."/>
            <person name="Ezra D."/>
            <person name="Gonzalez J.B."/>
            <person name="Henrissat B."/>
            <person name="Kuo A."/>
            <person name="Liang C."/>
            <person name="Lipzen A."/>
            <person name="Lutzoni F."/>
            <person name="Magnuson J."/>
            <person name="Mondo S."/>
            <person name="Nolan M."/>
            <person name="Ohm R."/>
            <person name="Pangilinan J."/>
            <person name="Park H.-J."/>
            <person name="Ramirez L."/>
            <person name="Alfaro M."/>
            <person name="Sun H."/>
            <person name="Tritt A."/>
            <person name="Yoshinaga Y."/>
            <person name="Zwiers L.-H."/>
            <person name="Turgeon B.G."/>
            <person name="Goodwin S.B."/>
            <person name="Spatafora J.W."/>
            <person name="Crous P.W."/>
            <person name="Grigoriev I.V."/>
        </authorList>
    </citation>
    <scope>NUCLEOTIDE SEQUENCE</scope>
    <source>
        <strain evidence="2">P77</strain>
    </source>
</reference>